<keyword evidence="5" id="KW-1185">Reference proteome</keyword>
<dbReference type="GO" id="GO:0019852">
    <property type="term" value="P:L-ascorbic acid metabolic process"/>
    <property type="evidence" value="ECO:0007669"/>
    <property type="project" value="TreeGrafter"/>
</dbReference>
<evidence type="ECO:0000313" key="4">
    <source>
        <dbReference type="EMBL" id="RIY35317.1"/>
    </source>
</evidence>
<keyword evidence="1" id="KW-0413">Isomerase</keyword>
<dbReference type="NCBIfam" id="NF009689">
    <property type="entry name" value="PRK13210.1"/>
    <property type="match status" value="1"/>
</dbReference>
<dbReference type="GO" id="GO:0034015">
    <property type="term" value="F:L-ribulose-5-phosphate 3-epimerase activity"/>
    <property type="evidence" value="ECO:0007669"/>
    <property type="project" value="TreeGrafter"/>
</dbReference>
<sequence length="287" mass="33756">MQKVTIGIYEKALPKDLTWRQRLELVKELGYDYIEISIDETDERLQRLNWDLETRKQLKLDMLDLGVDIRSMCLSGHRRFPFGSHNPETRVEAKEIMRKAIQLAVDLGIRNIQLAGYDVYYEEQDEHTLEFFKEGMLWAAELAAKHQVMLSVEIMDTEFMSSITRWLEYQELVNNPWFCVYPDLGNLSAWGNDIAEELRKGLPYITAIHLKDTYAVTKDFPGQFRDVPFGQGCVDFVQAFKILKDLNYKGAFLIEMWTEKSPEPRKELVQAKEWILEQMRLAQFIEE</sequence>
<protein>
    <recommendedName>
        <fullName evidence="2">L-ribulose-5-phosphate 3-epimerase</fullName>
    </recommendedName>
</protein>
<dbReference type="GO" id="GO:0016861">
    <property type="term" value="F:intramolecular oxidoreductase activity, interconverting aldoses and ketoses"/>
    <property type="evidence" value="ECO:0007669"/>
    <property type="project" value="InterPro"/>
</dbReference>
<dbReference type="Pfam" id="PF01261">
    <property type="entry name" value="AP_endonuc_2"/>
    <property type="match status" value="1"/>
</dbReference>
<feature type="domain" description="Xylose isomerase-like TIM barrel" evidence="3">
    <location>
        <begin position="23"/>
        <end position="276"/>
    </location>
</feature>
<dbReference type="OrthoDB" id="3185623at2"/>
<evidence type="ECO:0000313" key="5">
    <source>
        <dbReference type="Proteomes" id="UP000265964"/>
    </source>
</evidence>
<comment type="caution">
    <text evidence="4">The sequence shown here is derived from an EMBL/GenBank/DDBJ whole genome shotgun (WGS) entry which is preliminary data.</text>
</comment>
<dbReference type="RefSeq" id="WP_119534646.1">
    <property type="nucleotide sequence ID" value="NZ_NRJF01000093.1"/>
</dbReference>
<dbReference type="EMBL" id="NRJF01000093">
    <property type="protein sequence ID" value="RIY35317.1"/>
    <property type="molecule type" value="Genomic_DNA"/>
</dbReference>
<dbReference type="PANTHER" id="PTHR43489:SF1">
    <property type="entry name" value="L-RIBULOSE-5-PHOSPHATE 3-EPIMERASE SGBU-RELATED"/>
    <property type="match status" value="1"/>
</dbReference>
<dbReference type="NCBIfam" id="NF009688">
    <property type="entry name" value="PRK13209.1"/>
    <property type="match status" value="1"/>
</dbReference>
<evidence type="ECO:0000259" key="3">
    <source>
        <dbReference type="Pfam" id="PF01261"/>
    </source>
</evidence>
<dbReference type="InterPro" id="IPR036237">
    <property type="entry name" value="Xyl_isomerase-like_sf"/>
</dbReference>
<dbReference type="AlphaFoldDB" id="A0A3A1YH00"/>
<evidence type="ECO:0000256" key="2">
    <source>
        <dbReference type="NCBIfam" id="TIGR00542"/>
    </source>
</evidence>
<accession>A0A3A1YH00</accession>
<dbReference type="PANTHER" id="PTHR43489">
    <property type="entry name" value="ISOMERASE"/>
    <property type="match status" value="1"/>
</dbReference>
<dbReference type="InterPro" id="IPR013022">
    <property type="entry name" value="Xyl_isomerase-like_TIM-brl"/>
</dbReference>
<dbReference type="Proteomes" id="UP000265964">
    <property type="component" value="Unassembled WGS sequence"/>
</dbReference>
<dbReference type="SUPFAM" id="SSF51658">
    <property type="entry name" value="Xylose isomerase-like"/>
    <property type="match status" value="1"/>
</dbReference>
<gene>
    <name evidence="4" type="ORF">CKF59_03765</name>
</gene>
<dbReference type="Gene3D" id="3.20.20.150">
    <property type="entry name" value="Divalent-metal-dependent TIM barrel enzymes"/>
    <property type="match status" value="1"/>
</dbReference>
<dbReference type="InterPro" id="IPR004560">
    <property type="entry name" value="L-Ru-5P_3-Epase"/>
</dbReference>
<reference evidence="4 5" key="1">
    <citation type="submission" date="2017-08" db="EMBL/GenBank/DDBJ databases">
        <title>Reclassification of Bisgaard taxon 37 and 44.</title>
        <authorList>
            <person name="Christensen H."/>
        </authorList>
    </citation>
    <scope>NUCLEOTIDE SEQUENCE [LARGE SCALE GENOMIC DNA]</scope>
    <source>
        <strain evidence="4 5">EEAB3T1</strain>
    </source>
</reference>
<name>A0A3A1YH00_9GAMM</name>
<dbReference type="InterPro" id="IPR050417">
    <property type="entry name" value="Sugar_Epim/Isomerase"/>
</dbReference>
<proteinExistence type="predicted"/>
<organism evidence="4 5">
    <name type="scientific">Psittacicella gerlachiana</name>
    <dbReference type="NCBI Taxonomy" id="2028574"/>
    <lineage>
        <taxon>Bacteria</taxon>
        <taxon>Pseudomonadati</taxon>
        <taxon>Pseudomonadota</taxon>
        <taxon>Gammaproteobacteria</taxon>
        <taxon>Pasteurellales</taxon>
        <taxon>Psittacicellaceae</taxon>
        <taxon>Psittacicella</taxon>
    </lineage>
</organism>
<dbReference type="NCBIfam" id="TIGR00542">
    <property type="entry name" value="hxl6Piso_put"/>
    <property type="match status" value="1"/>
</dbReference>
<evidence type="ECO:0000256" key="1">
    <source>
        <dbReference type="ARBA" id="ARBA00023235"/>
    </source>
</evidence>